<gene>
    <name evidence="1" type="primary">gpmB</name>
    <name evidence="1" type="ORF">PMF13cell1_03450</name>
</gene>
<dbReference type="SMART" id="SM00855">
    <property type="entry name" value="PGAM"/>
    <property type="match status" value="1"/>
</dbReference>
<dbReference type="EMBL" id="CP035945">
    <property type="protein sequence ID" value="QBE97887.1"/>
    <property type="molecule type" value="Genomic_DNA"/>
</dbReference>
<evidence type="ECO:0000313" key="2">
    <source>
        <dbReference type="Proteomes" id="UP000289794"/>
    </source>
</evidence>
<dbReference type="Proteomes" id="UP000289794">
    <property type="component" value="Chromosome"/>
</dbReference>
<dbReference type="GO" id="GO:0005737">
    <property type="term" value="C:cytoplasm"/>
    <property type="evidence" value="ECO:0007669"/>
    <property type="project" value="TreeGrafter"/>
</dbReference>
<evidence type="ECO:0000313" key="1">
    <source>
        <dbReference type="EMBL" id="QBE97887.1"/>
    </source>
</evidence>
<dbReference type="GO" id="GO:0016853">
    <property type="term" value="F:isomerase activity"/>
    <property type="evidence" value="ECO:0007669"/>
    <property type="project" value="UniProtKB-KW"/>
</dbReference>
<dbReference type="GO" id="GO:0016791">
    <property type="term" value="F:phosphatase activity"/>
    <property type="evidence" value="ECO:0007669"/>
    <property type="project" value="TreeGrafter"/>
</dbReference>
<organism evidence="1 2">
    <name type="scientific">Blautia producta</name>
    <dbReference type="NCBI Taxonomy" id="33035"/>
    <lineage>
        <taxon>Bacteria</taxon>
        <taxon>Bacillati</taxon>
        <taxon>Bacillota</taxon>
        <taxon>Clostridia</taxon>
        <taxon>Lachnospirales</taxon>
        <taxon>Lachnospiraceae</taxon>
        <taxon>Blautia</taxon>
    </lineage>
</organism>
<name>A0A4P6M3E6_9FIRM</name>
<dbReference type="CDD" id="cd07067">
    <property type="entry name" value="HP_PGM_like"/>
    <property type="match status" value="1"/>
</dbReference>
<dbReference type="InterPro" id="IPR050275">
    <property type="entry name" value="PGM_Phosphatase"/>
</dbReference>
<dbReference type="SUPFAM" id="SSF53254">
    <property type="entry name" value="Phosphoglycerate mutase-like"/>
    <property type="match status" value="1"/>
</dbReference>
<dbReference type="Pfam" id="PF00300">
    <property type="entry name" value="His_Phos_1"/>
    <property type="match status" value="1"/>
</dbReference>
<dbReference type="InterPro" id="IPR013078">
    <property type="entry name" value="His_Pase_superF_clade-1"/>
</dbReference>
<reference evidence="1 2" key="1">
    <citation type="submission" date="2019-01" db="EMBL/GenBank/DDBJ databases">
        <title>PMF-metabolizing Aryl O-demethylase.</title>
        <authorList>
            <person name="Kim M."/>
        </authorList>
    </citation>
    <scope>NUCLEOTIDE SEQUENCE [LARGE SCALE GENOMIC DNA]</scope>
    <source>
        <strain evidence="1 2">PMF1</strain>
    </source>
</reference>
<proteinExistence type="predicted"/>
<dbReference type="AlphaFoldDB" id="A0A4P6M3E6"/>
<dbReference type="RefSeq" id="WP_165392494.1">
    <property type="nucleotide sequence ID" value="NZ_CP035945.1"/>
</dbReference>
<keyword evidence="1" id="KW-0413">Isomerase</keyword>
<dbReference type="EC" id="5.4.2.-" evidence="1"/>
<protein>
    <submittedName>
        <fullName evidence="1">Phosphoglycerate mutase GpmB</fullName>
        <ecNumber evidence="1">5.4.2.-</ecNumber>
    </submittedName>
</protein>
<dbReference type="PANTHER" id="PTHR48100:SF59">
    <property type="entry name" value="ADENOSYLCOBALAMIN_ALPHA-RIBAZOLE PHOSPHATASE"/>
    <property type="match status" value="1"/>
</dbReference>
<accession>A0A4P6M3E6</accession>
<dbReference type="PANTHER" id="PTHR48100">
    <property type="entry name" value="BROAD-SPECIFICITY PHOSPHATASE YOR283W-RELATED"/>
    <property type="match status" value="1"/>
</dbReference>
<dbReference type="InterPro" id="IPR029033">
    <property type="entry name" value="His_PPase_superfam"/>
</dbReference>
<dbReference type="KEGG" id="bpro:PMF13cell1_03450"/>
<sequence length="194" mass="22521">MMDLLLVRHGEPDYSDIDERGYIGHGRDLAKLTEKGVRQAERAAEDARLQGAELILSSPYTRALQTASIISRITQIPLTVETDLHEWMPDLSFMYEGPEEIPAVLREMEMYRGEWCRECRYRWESLSKVGERAFFAVKKYLHCKKIILVAHETVIQRFVKMESVPCGSVTEMDFSQESRWFGYYQDIRGMGTAK</sequence>
<dbReference type="Gene3D" id="3.40.50.1240">
    <property type="entry name" value="Phosphoglycerate mutase-like"/>
    <property type="match status" value="1"/>
</dbReference>